<dbReference type="eggNOG" id="ENOG503307F">
    <property type="taxonomic scope" value="Bacteria"/>
</dbReference>
<feature type="region of interest" description="Disordered" evidence="1">
    <location>
        <begin position="79"/>
        <end position="101"/>
    </location>
</feature>
<dbReference type="AlphaFoldDB" id="A0A011RGQ7"/>
<dbReference type="PATRIC" id="fig|1454004.3.peg.780"/>
<keyword evidence="2" id="KW-0732">Signal</keyword>
<sequence length="175" mass="19012">MNARRLLLFALLPVAAWLALFGDKTPPAGSPVEVVAPTSPRRAPATERTAKAAGKLEIAALIAREQLIPGVDEARESRDLFPSLSWRPPPPPTPAMSEKARAPMAPPPPFVYLGNKFEAGQWEAYLGRGEEVFIVREGMTLERNYRVKAITPSTLTLIYLPLKQSQTISIGGSPS</sequence>
<evidence type="ECO:0000313" key="3">
    <source>
        <dbReference type="EMBL" id="EXI90399.1"/>
    </source>
</evidence>
<evidence type="ECO:0000313" key="4">
    <source>
        <dbReference type="Proteomes" id="UP000022141"/>
    </source>
</evidence>
<feature type="chain" id="PRO_5001463520" description="Prolin-rich transmembrane protein" evidence="2">
    <location>
        <begin position="22"/>
        <end position="175"/>
    </location>
</feature>
<proteinExistence type="predicted"/>
<dbReference type="STRING" id="1454004.AW11_00754"/>
<dbReference type="EMBL" id="JEMY01000006">
    <property type="protein sequence ID" value="EXI90399.1"/>
    <property type="molecule type" value="Genomic_DNA"/>
</dbReference>
<comment type="caution">
    <text evidence="3">The sequence shown here is derived from an EMBL/GenBank/DDBJ whole genome shotgun (WGS) entry which is preliminary data.</text>
</comment>
<feature type="signal peptide" evidence="2">
    <location>
        <begin position="1"/>
        <end position="21"/>
    </location>
</feature>
<organism evidence="3 4">
    <name type="scientific">Accumulibacter regalis</name>
    <dbReference type="NCBI Taxonomy" id="522306"/>
    <lineage>
        <taxon>Bacteria</taxon>
        <taxon>Pseudomonadati</taxon>
        <taxon>Pseudomonadota</taxon>
        <taxon>Betaproteobacteria</taxon>
        <taxon>Candidatus Accumulibacter</taxon>
    </lineage>
</organism>
<reference evidence="3" key="1">
    <citation type="submission" date="2014-02" db="EMBL/GenBank/DDBJ databases">
        <title>Expanding our view of genomic diversity in Candidatus Accumulibacter clades.</title>
        <authorList>
            <person name="Skennerton C.T."/>
            <person name="Barr J.J."/>
            <person name="Slater F.R."/>
            <person name="Bond P.L."/>
            <person name="Tyson G.W."/>
        </authorList>
    </citation>
    <scope>NUCLEOTIDE SEQUENCE [LARGE SCALE GENOMIC DNA]</scope>
</reference>
<protein>
    <recommendedName>
        <fullName evidence="5">Prolin-rich transmembrane protein</fullName>
    </recommendedName>
</protein>
<gene>
    <name evidence="3" type="ORF">AW11_00754</name>
</gene>
<dbReference type="Proteomes" id="UP000022141">
    <property type="component" value="Unassembled WGS sequence"/>
</dbReference>
<evidence type="ECO:0000256" key="2">
    <source>
        <dbReference type="SAM" id="SignalP"/>
    </source>
</evidence>
<accession>A0A011RGQ7</accession>
<evidence type="ECO:0008006" key="5">
    <source>
        <dbReference type="Google" id="ProtNLM"/>
    </source>
</evidence>
<name>A0A011RGQ7_ACCRE</name>
<evidence type="ECO:0000256" key="1">
    <source>
        <dbReference type="SAM" id="MobiDB-lite"/>
    </source>
</evidence>
<keyword evidence="4" id="KW-1185">Reference proteome</keyword>